<sequence length="462" mass="54283">MRQLQKTGESGYRQRDSVEHEGYVEAHSTFHGEQNNQNGVSNLFERILSRNNLNQAYLQVVRNKGAAGIDGMTYDQLLPYLKEHKEELLTQLRQGKYKPQPVLRVEIPKPDGGKRKLGIPTVIDRMLQQAINQVLQPIFEPTFSDNSFGFRPKRSAHHAIIRAKSYYEQGYKYVVDLDMKSYFDTVNHDKLMYFVEKQISDKRVLHLIRRYLLSGIMINGIFEKSEQGTPQGGNLSPLLSNIYLNELDQLLEKRGHRFVRYADDCNIYVKSRRAGYRVMDNITTFLERDLSLTVNREKSAVGSPLKRKFLGFCLLATKNGVKIRPHNKAKVTVQEKHKRITKRNRGRNLEVILKEIQQLMTEWINYYGIGEMKGFMKNLNGWLKRRIRQYIWKQWKNPRTKRKNLIHLGIDKRKAYEWSNTRKGYWTISSSYVLHRSLTDKELASRGYKDIALQYQFVHSNY</sequence>
<dbReference type="Proteomes" id="UP000036780">
    <property type="component" value="Unassembled WGS sequence"/>
</dbReference>
<organism evidence="2 3">
    <name type="scientific">Virgibacillus pantothenticus</name>
    <dbReference type="NCBI Taxonomy" id="1473"/>
    <lineage>
        <taxon>Bacteria</taxon>
        <taxon>Bacillati</taxon>
        <taxon>Bacillota</taxon>
        <taxon>Bacilli</taxon>
        <taxon>Bacillales</taxon>
        <taxon>Bacillaceae</taxon>
        <taxon>Virgibacillus</taxon>
    </lineage>
</organism>
<evidence type="ECO:0000259" key="1">
    <source>
        <dbReference type="PROSITE" id="PS50878"/>
    </source>
</evidence>
<comment type="caution">
    <text evidence="2">The sequence shown here is derived from an EMBL/GenBank/DDBJ whole genome shotgun (WGS) entry which is preliminary data.</text>
</comment>
<dbReference type="Pfam" id="PF00078">
    <property type="entry name" value="RVT_1"/>
    <property type="match status" value="1"/>
</dbReference>
<dbReference type="Pfam" id="PF08388">
    <property type="entry name" value="GIIM"/>
    <property type="match status" value="1"/>
</dbReference>
<dbReference type="RefSeq" id="WP_050351071.1">
    <property type="nucleotide sequence ID" value="NZ_LGTO01000005.1"/>
</dbReference>
<accession>A0A0L0QSF5</accession>
<dbReference type="EMBL" id="LGTO01000005">
    <property type="protein sequence ID" value="KNE21630.1"/>
    <property type="molecule type" value="Genomic_DNA"/>
</dbReference>
<feature type="domain" description="Reverse transcriptase" evidence="1">
    <location>
        <begin position="88"/>
        <end position="314"/>
    </location>
</feature>
<keyword evidence="3" id="KW-1185">Reference proteome</keyword>
<dbReference type="AlphaFoldDB" id="A0A0L0QSF5"/>
<name>A0A0L0QSF5_VIRPA</name>
<dbReference type="SUPFAM" id="SSF56672">
    <property type="entry name" value="DNA/RNA polymerases"/>
    <property type="match status" value="1"/>
</dbReference>
<dbReference type="CDD" id="cd01651">
    <property type="entry name" value="RT_G2_intron"/>
    <property type="match status" value="1"/>
</dbReference>
<dbReference type="PANTHER" id="PTHR34047:SF8">
    <property type="entry name" value="PROTEIN YKFC"/>
    <property type="match status" value="1"/>
</dbReference>
<evidence type="ECO:0000313" key="2">
    <source>
        <dbReference type="EMBL" id="KNE21630.1"/>
    </source>
</evidence>
<dbReference type="InterPro" id="IPR043502">
    <property type="entry name" value="DNA/RNA_pol_sf"/>
</dbReference>
<gene>
    <name evidence="2" type="ORF">AFK71_08305</name>
</gene>
<reference evidence="3" key="1">
    <citation type="submission" date="2015-07" db="EMBL/GenBank/DDBJ databases">
        <title>Fjat-10053 dsm26.</title>
        <authorList>
            <person name="Liu B."/>
            <person name="Wang J."/>
            <person name="Zhu Y."/>
            <person name="Liu G."/>
            <person name="Chen Q."/>
            <person name="Chen Z."/>
            <person name="Lan J."/>
            <person name="Che J."/>
            <person name="Ge C."/>
            <person name="Shi H."/>
            <person name="Pan Z."/>
            <person name="Liu X."/>
        </authorList>
    </citation>
    <scope>NUCLEOTIDE SEQUENCE [LARGE SCALE GENOMIC DNA]</scope>
    <source>
        <strain evidence="3">DSM 26</strain>
    </source>
</reference>
<protein>
    <submittedName>
        <fullName evidence="2">DNA polymerase</fullName>
    </submittedName>
</protein>
<dbReference type="InterPro" id="IPR051083">
    <property type="entry name" value="GrpII_Intron_Splice-Mob/Def"/>
</dbReference>
<dbReference type="PATRIC" id="fig|1473.5.peg.4711"/>
<proteinExistence type="predicted"/>
<dbReference type="InterPro" id="IPR013597">
    <property type="entry name" value="Mat_intron_G2"/>
</dbReference>
<dbReference type="PANTHER" id="PTHR34047">
    <property type="entry name" value="NUCLEAR INTRON MATURASE 1, MITOCHONDRIAL-RELATED"/>
    <property type="match status" value="1"/>
</dbReference>
<dbReference type="InterPro" id="IPR000477">
    <property type="entry name" value="RT_dom"/>
</dbReference>
<dbReference type="PROSITE" id="PS50878">
    <property type="entry name" value="RT_POL"/>
    <property type="match status" value="1"/>
</dbReference>
<evidence type="ECO:0000313" key="3">
    <source>
        <dbReference type="Proteomes" id="UP000036780"/>
    </source>
</evidence>
<dbReference type="InterPro" id="IPR030931">
    <property type="entry name" value="Group_II_RT_mat"/>
</dbReference>
<dbReference type="NCBIfam" id="TIGR04416">
    <property type="entry name" value="group_II_RT_mat"/>
    <property type="match status" value="1"/>
</dbReference>